<feature type="domain" description="RNA polymerase sigma-70 region 2" evidence="5">
    <location>
        <begin position="26"/>
        <end position="87"/>
    </location>
</feature>
<dbReference type="PANTHER" id="PTHR43133">
    <property type="entry name" value="RNA POLYMERASE ECF-TYPE SIGMA FACTO"/>
    <property type="match status" value="1"/>
</dbReference>
<dbReference type="SUPFAM" id="SSF88946">
    <property type="entry name" value="Sigma2 domain of RNA polymerase sigma factors"/>
    <property type="match status" value="1"/>
</dbReference>
<dbReference type="AlphaFoldDB" id="A0A4Q1D3H5"/>
<dbReference type="GO" id="GO:0006352">
    <property type="term" value="P:DNA-templated transcription initiation"/>
    <property type="evidence" value="ECO:0007669"/>
    <property type="project" value="InterPro"/>
</dbReference>
<dbReference type="InterPro" id="IPR039425">
    <property type="entry name" value="RNA_pol_sigma-70-like"/>
</dbReference>
<sequence length="185" mass="21650">MLPIIEENIKQQLNNKSTKHQAFSNFYEQMVPHLVAWLTTQLGDRAEAEDIAQEAFTRFWMIDDYSKYPDLRTLIFKIAINKLKDDKKHAAVINEHNKTQSYSYTLTEAEKIERKVDLSNIIKRLPDNQVRFIALLTIGATQEEIANAVNLKYKTSWKQIKNLVIKVQKMLSNEIDQQNAIKRTR</sequence>
<keyword evidence="4" id="KW-0804">Transcription</keyword>
<dbReference type="OrthoDB" id="3211555at2"/>
<evidence type="ECO:0000313" key="7">
    <source>
        <dbReference type="Proteomes" id="UP000290545"/>
    </source>
</evidence>
<dbReference type="Pfam" id="PF04542">
    <property type="entry name" value="Sigma70_r2"/>
    <property type="match status" value="1"/>
</dbReference>
<keyword evidence="3" id="KW-0238">DNA-binding</keyword>
<dbReference type="RefSeq" id="WP_129005084.1">
    <property type="nucleotide sequence ID" value="NZ_SDHZ01000003.1"/>
</dbReference>
<dbReference type="InterPro" id="IPR013325">
    <property type="entry name" value="RNA_pol_sigma_r2"/>
</dbReference>
<comment type="caution">
    <text evidence="6">The sequence shown here is derived from an EMBL/GenBank/DDBJ whole genome shotgun (WGS) entry which is preliminary data.</text>
</comment>
<keyword evidence="1" id="KW-0805">Transcription regulation</keyword>
<evidence type="ECO:0000256" key="1">
    <source>
        <dbReference type="ARBA" id="ARBA00023015"/>
    </source>
</evidence>
<keyword evidence="7" id="KW-1185">Reference proteome</keyword>
<dbReference type="EMBL" id="SDHZ01000003">
    <property type="protein sequence ID" value="RXK81687.1"/>
    <property type="molecule type" value="Genomic_DNA"/>
</dbReference>
<evidence type="ECO:0000313" key="6">
    <source>
        <dbReference type="EMBL" id="RXK81687.1"/>
    </source>
</evidence>
<evidence type="ECO:0000256" key="2">
    <source>
        <dbReference type="ARBA" id="ARBA00023082"/>
    </source>
</evidence>
<dbReference type="InterPro" id="IPR007627">
    <property type="entry name" value="RNA_pol_sigma70_r2"/>
</dbReference>
<evidence type="ECO:0000256" key="4">
    <source>
        <dbReference type="ARBA" id="ARBA00023163"/>
    </source>
</evidence>
<gene>
    <name evidence="6" type="ORF">ESB13_17985</name>
</gene>
<dbReference type="Gene3D" id="1.10.1740.10">
    <property type="match status" value="1"/>
</dbReference>
<protein>
    <recommendedName>
        <fullName evidence="5">RNA polymerase sigma-70 region 2 domain-containing protein</fullName>
    </recommendedName>
</protein>
<dbReference type="GO" id="GO:0016987">
    <property type="term" value="F:sigma factor activity"/>
    <property type="evidence" value="ECO:0007669"/>
    <property type="project" value="UniProtKB-KW"/>
</dbReference>
<proteinExistence type="predicted"/>
<name>A0A4Q1D3H5_9BACT</name>
<keyword evidence="2" id="KW-0731">Sigma factor</keyword>
<accession>A0A4Q1D3H5</accession>
<evidence type="ECO:0000259" key="5">
    <source>
        <dbReference type="Pfam" id="PF04542"/>
    </source>
</evidence>
<dbReference type="Proteomes" id="UP000290545">
    <property type="component" value="Unassembled WGS sequence"/>
</dbReference>
<dbReference type="GO" id="GO:0003677">
    <property type="term" value="F:DNA binding"/>
    <property type="evidence" value="ECO:0007669"/>
    <property type="project" value="UniProtKB-KW"/>
</dbReference>
<dbReference type="PANTHER" id="PTHR43133:SF8">
    <property type="entry name" value="RNA POLYMERASE SIGMA FACTOR HI_1459-RELATED"/>
    <property type="match status" value="1"/>
</dbReference>
<reference evidence="6 7" key="1">
    <citation type="submission" date="2019-01" db="EMBL/GenBank/DDBJ databases">
        <title>Filimonas sp. strain TTM-71.</title>
        <authorList>
            <person name="Chen W.-M."/>
        </authorList>
    </citation>
    <scope>NUCLEOTIDE SEQUENCE [LARGE SCALE GENOMIC DNA]</scope>
    <source>
        <strain evidence="6 7">TTM-71</strain>
    </source>
</reference>
<organism evidence="6 7">
    <name type="scientific">Filimonas effusa</name>
    <dbReference type="NCBI Taxonomy" id="2508721"/>
    <lineage>
        <taxon>Bacteria</taxon>
        <taxon>Pseudomonadati</taxon>
        <taxon>Bacteroidota</taxon>
        <taxon>Chitinophagia</taxon>
        <taxon>Chitinophagales</taxon>
        <taxon>Chitinophagaceae</taxon>
        <taxon>Filimonas</taxon>
    </lineage>
</organism>
<evidence type="ECO:0000256" key="3">
    <source>
        <dbReference type="ARBA" id="ARBA00023125"/>
    </source>
</evidence>